<evidence type="ECO:0000313" key="5">
    <source>
        <dbReference type="EMBL" id="QWG10633.1"/>
    </source>
</evidence>
<dbReference type="PROSITE" id="PS01124">
    <property type="entry name" value="HTH_ARAC_FAMILY_2"/>
    <property type="match status" value="1"/>
</dbReference>
<dbReference type="EMBL" id="CP076130">
    <property type="protein sequence ID" value="QWG10633.1"/>
    <property type="molecule type" value="Genomic_DNA"/>
</dbReference>
<dbReference type="SUPFAM" id="SSF46689">
    <property type="entry name" value="Homeodomain-like"/>
    <property type="match status" value="1"/>
</dbReference>
<reference evidence="5 6" key="1">
    <citation type="submission" date="2021-05" db="EMBL/GenBank/DDBJ databases">
        <title>Comparative genomic studies on the polysaccharide-degrading batcterial strains of the Flammeovirga genus.</title>
        <authorList>
            <person name="Zewei F."/>
            <person name="Zheng Z."/>
            <person name="Yu L."/>
            <person name="Ruyue G."/>
            <person name="Yanhong M."/>
            <person name="Yuanyuan C."/>
            <person name="Jingyan G."/>
            <person name="Wenjun H."/>
        </authorList>
    </citation>
    <scope>NUCLEOTIDE SEQUENCE [LARGE SCALE GENOMIC DNA]</scope>
    <source>
        <strain evidence="5 6">YS10</strain>
        <plasmid evidence="5 6">p1</plasmid>
    </source>
</reference>
<dbReference type="RefSeq" id="WP_158631260.1">
    <property type="nucleotide sequence ID" value="NZ_CP076130.1"/>
</dbReference>
<evidence type="ECO:0000256" key="3">
    <source>
        <dbReference type="ARBA" id="ARBA00023163"/>
    </source>
</evidence>
<keyword evidence="3" id="KW-0804">Transcription</keyword>
<dbReference type="PANTHER" id="PTHR43280:SF2">
    <property type="entry name" value="HTH-TYPE TRANSCRIPTIONAL REGULATOR EXSA"/>
    <property type="match status" value="1"/>
</dbReference>
<dbReference type="InterPro" id="IPR018062">
    <property type="entry name" value="HTH_AraC-typ_CS"/>
</dbReference>
<name>A0ABX8H406_9BACT</name>
<evidence type="ECO:0000256" key="2">
    <source>
        <dbReference type="ARBA" id="ARBA00023125"/>
    </source>
</evidence>
<feature type="domain" description="HTH araC/xylS-type" evidence="4">
    <location>
        <begin position="40"/>
        <end position="139"/>
    </location>
</feature>
<accession>A0ABX8H406</accession>
<gene>
    <name evidence="5" type="ORF">KM029_24945</name>
</gene>
<keyword evidence="6" id="KW-1185">Reference proteome</keyword>
<dbReference type="PANTHER" id="PTHR43280">
    <property type="entry name" value="ARAC-FAMILY TRANSCRIPTIONAL REGULATOR"/>
    <property type="match status" value="1"/>
</dbReference>
<keyword evidence="5" id="KW-0614">Plasmid</keyword>
<evidence type="ECO:0000259" key="4">
    <source>
        <dbReference type="PROSITE" id="PS01124"/>
    </source>
</evidence>
<dbReference type="Gene3D" id="1.10.10.60">
    <property type="entry name" value="Homeodomain-like"/>
    <property type="match status" value="1"/>
</dbReference>
<dbReference type="InterPro" id="IPR009057">
    <property type="entry name" value="Homeodomain-like_sf"/>
</dbReference>
<evidence type="ECO:0000256" key="1">
    <source>
        <dbReference type="ARBA" id="ARBA00023015"/>
    </source>
</evidence>
<evidence type="ECO:0000313" key="6">
    <source>
        <dbReference type="Proteomes" id="UP000682802"/>
    </source>
</evidence>
<organism evidence="5 6">
    <name type="scientific">Flammeovirga kamogawensis</name>
    <dbReference type="NCBI Taxonomy" id="373891"/>
    <lineage>
        <taxon>Bacteria</taxon>
        <taxon>Pseudomonadati</taxon>
        <taxon>Bacteroidota</taxon>
        <taxon>Cytophagia</taxon>
        <taxon>Cytophagales</taxon>
        <taxon>Flammeovirgaceae</taxon>
        <taxon>Flammeovirga</taxon>
    </lineage>
</organism>
<dbReference type="Pfam" id="PF12833">
    <property type="entry name" value="HTH_18"/>
    <property type="match status" value="1"/>
</dbReference>
<dbReference type="Proteomes" id="UP000682802">
    <property type="component" value="Plasmid p1"/>
</dbReference>
<dbReference type="InterPro" id="IPR018060">
    <property type="entry name" value="HTH_AraC"/>
</dbReference>
<dbReference type="SMART" id="SM00342">
    <property type="entry name" value="HTH_ARAC"/>
    <property type="match status" value="1"/>
</dbReference>
<dbReference type="PRINTS" id="PR00032">
    <property type="entry name" value="HTHARAC"/>
</dbReference>
<protein>
    <submittedName>
        <fullName evidence="5">AraC family transcriptional regulator</fullName>
    </submittedName>
</protein>
<proteinExistence type="predicted"/>
<dbReference type="PROSITE" id="PS00041">
    <property type="entry name" value="HTH_ARAC_FAMILY_1"/>
    <property type="match status" value="1"/>
</dbReference>
<dbReference type="InterPro" id="IPR020449">
    <property type="entry name" value="Tscrpt_reg_AraC-type_HTH"/>
</dbReference>
<geneLocation type="plasmid" evidence="5 6">
    <name>p1</name>
</geneLocation>
<sequence>MKLFIELIAVFILSLFPYRILFFKEKKQEFSSILEDEFIKDIDQLISENIADTDFQVIDIERSLGLSRPVLLQKIKQAKGTTLVNYIKYKRIEKAKLLLATTTDNISEVAYKVGYVDPKYFSKTFKKQEKKSPSQYRKSYYKNEEIQNDKDFDFYLKK</sequence>
<keyword evidence="1" id="KW-0805">Transcription regulation</keyword>
<keyword evidence="2" id="KW-0238">DNA-binding</keyword>